<sequence>MNGIEYIDETGKNTSLEDVKSKFELSDSQKDYLKELNVNPADWEGLSEQSKKETVADLKDRMEEMGISSVKEQDQALQETYSKEIVGEFRKEVSDEKLEQLNHLENATPLSLEELKEKCPELYNQIEKMNKRLGNDCEDGIMNTLRYAELENGDIVAYSTNDMYSNSKMVYSDGTVYAKSGGAKGSDNLNEFINTAKLMPETTYCVDGRSMYETDNQGRVEKVTTVVTDTYEEKLDRGQDQQEMIRQGKGAIEDDESCHFVPHCLGGPNEAINQAPMLREINRGEGSEWRTRENDLKKATDEGSTSWIEQHFSYEGDSKRPSTIEYGAEIDGEKQETLTFNNKVS</sequence>
<dbReference type="EMBL" id="DXBE01000069">
    <property type="protein sequence ID" value="HIZ70074.1"/>
    <property type="molecule type" value="Genomic_DNA"/>
</dbReference>
<keyword evidence="3" id="KW-0378">Hydrolase</keyword>
<dbReference type="GO" id="GO:0004519">
    <property type="term" value="F:endonuclease activity"/>
    <property type="evidence" value="ECO:0007669"/>
    <property type="project" value="UniProtKB-KW"/>
</dbReference>
<feature type="compositionally biased region" description="Basic and acidic residues" evidence="1">
    <location>
        <begin position="285"/>
        <end position="301"/>
    </location>
</feature>
<accession>A0A9D2JXZ4</accession>
<evidence type="ECO:0000313" key="4">
    <source>
        <dbReference type="Proteomes" id="UP000824055"/>
    </source>
</evidence>
<dbReference type="Proteomes" id="UP000824055">
    <property type="component" value="Unassembled WGS sequence"/>
</dbReference>
<reference evidence="3" key="2">
    <citation type="submission" date="2021-04" db="EMBL/GenBank/DDBJ databases">
        <authorList>
            <person name="Gilroy R."/>
        </authorList>
    </citation>
    <scope>NUCLEOTIDE SEQUENCE</scope>
    <source>
        <strain evidence="3">ChiHecec3B27-8219</strain>
    </source>
</reference>
<feature type="domain" description="Type VII secretion system protein EssD-like" evidence="2">
    <location>
        <begin position="201"/>
        <end position="331"/>
    </location>
</feature>
<name>A0A9D2JXZ4_9BACT</name>
<evidence type="ECO:0000256" key="1">
    <source>
        <dbReference type="SAM" id="MobiDB-lite"/>
    </source>
</evidence>
<evidence type="ECO:0000259" key="2">
    <source>
        <dbReference type="Pfam" id="PF13930"/>
    </source>
</evidence>
<dbReference type="Pfam" id="PF13930">
    <property type="entry name" value="Endonuclea_NS_2"/>
    <property type="match status" value="1"/>
</dbReference>
<evidence type="ECO:0000313" key="3">
    <source>
        <dbReference type="EMBL" id="HIZ70074.1"/>
    </source>
</evidence>
<dbReference type="Gene3D" id="3.40.570.10">
    <property type="entry name" value="Extracellular Endonuclease, subunit A"/>
    <property type="match status" value="1"/>
</dbReference>
<dbReference type="AlphaFoldDB" id="A0A9D2JXZ4"/>
<comment type="caution">
    <text evidence="3">The sequence shown here is derived from an EMBL/GenBank/DDBJ whole genome shotgun (WGS) entry which is preliminary data.</text>
</comment>
<dbReference type="InterPro" id="IPR044927">
    <property type="entry name" value="Endonuclea_NS_2"/>
</dbReference>
<proteinExistence type="predicted"/>
<keyword evidence="3" id="KW-0255">Endonuclease</keyword>
<organism evidence="3 4">
    <name type="scientific">Candidatus Prevotella avicola</name>
    <dbReference type="NCBI Taxonomy" id="2838738"/>
    <lineage>
        <taxon>Bacteria</taxon>
        <taxon>Pseudomonadati</taxon>
        <taxon>Bacteroidota</taxon>
        <taxon>Bacteroidia</taxon>
        <taxon>Bacteroidales</taxon>
        <taxon>Prevotellaceae</taxon>
        <taxon>Prevotella</taxon>
    </lineage>
</organism>
<dbReference type="InterPro" id="IPR044929">
    <property type="entry name" value="DNA/RNA_non-sp_Endonuclease_sf"/>
</dbReference>
<protein>
    <submittedName>
        <fullName evidence="3">DNA/RNA non-specific endonuclease</fullName>
    </submittedName>
</protein>
<reference evidence="3" key="1">
    <citation type="journal article" date="2021" name="PeerJ">
        <title>Extensive microbial diversity within the chicken gut microbiome revealed by metagenomics and culture.</title>
        <authorList>
            <person name="Gilroy R."/>
            <person name="Ravi A."/>
            <person name="Getino M."/>
            <person name="Pursley I."/>
            <person name="Horton D.L."/>
            <person name="Alikhan N.F."/>
            <person name="Baker D."/>
            <person name="Gharbi K."/>
            <person name="Hall N."/>
            <person name="Watson M."/>
            <person name="Adriaenssens E.M."/>
            <person name="Foster-Nyarko E."/>
            <person name="Jarju S."/>
            <person name="Secka A."/>
            <person name="Antonio M."/>
            <person name="Oren A."/>
            <person name="Chaudhuri R.R."/>
            <person name="La Ragione R."/>
            <person name="Hildebrand F."/>
            <person name="Pallen M.J."/>
        </authorList>
    </citation>
    <scope>NUCLEOTIDE SEQUENCE</scope>
    <source>
        <strain evidence="3">ChiHecec3B27-8219</strain>
    </source>
</reference>
<gene>
    <name evidence="3" type="ORF">H9966_09440</name>
</gene>
<feature type="region of interest" description="Disordered" evidence="1">
    <location>
        <begin position="285"/>
        <end position="304"/>
    </location>
</feature>
<keyword evidence="3" id="KW-0540">Nuclease</keyword>